<sequence>MSSIHETAYPRFKPELTQRELEDVYSPSAEDNKFIRRDAKSPAAKLYLALLLKTVLRLGYFPMLHEIPAPIVSFLGKRMGMRSVAARDLFEEEKRHHSRVRCMETIRAYAKIRPITGETHAAILNAATEAAQTKQELADIINVIIEELVRQRFELPAFSTLRRWRNCKVGGA</sequence>
<dbReference type="EMBL" id="JACEZS010000001">
    <property type="protein sequence ID" value="MBA5604173.1"/>
    <property type="molecule type" value="Genomic_DNA"/>
</dbReference>
<evidence type="ECO:0000313" key="3">
    <source>
        <dbReference type="Proteomes" id="UP000566711"/>
    </source>
</evidence>
<accession>A0A7W2I5D0</accession>
<protein>
    <submittedName>
        <fullName evidence="2">DUF4158 domain-containing protein</fullName>
    </submittedName>
</protein>
<keyword evidence="3" id="KW-1185">Reference proteome</keyword>
<dbReference type="Pfam" id="PF13700">
    <property type="entry name" value="DUF4158"/>
    <property type="match status" value="1"/>
</dbReference>
<dbReference type="AlphaFoldDB" id="A0A7W2I5D0"/>
<evidence type="ECO:0000313" key="2">
    <source>
        <dbReference type="EMBL" id="MBA5604173.1"/>
    </source>
</evidence>
<dbReference type="RefSeq" id="WP_182213481.1">
    <property type="nucleotide sequence ID" value="NZ_JACEZS010000001.1"/>
</dbReference>
<comment type="caution">
    <text evidence="2">The sequence shown here is derived from an EMBL/GenBank/DDBJ whole genome shotgun (WGS) entry which is preliminary data.</text>
</comment>
<name>A0A7W2I5D0_9BURK</name>
<organism evidence="2 3">
    <name type="scientific">Rugamonas fusca</name>
    <dbReference type="NCBI Taxonomy" id="2758568"/>
    <lineage>
        <taxon>Bacteria</taxon>
        <taxon>Pseudomonadati</taxon>
        <taxon>Pseudomonadota</taxon>
        <taxon>Betaproteobacteria</taxon>
        <taxon>Burkholderiales</taxon>
        <taxon>Oxalobacteraceae</taxon>
        <taxon>Telluria group</taxon>
        <taxon>Rugamonas</taxon>
    </lineage>
</organism>
<gene>
    <name evidence="2" type="ORF">H3H36_02195</name>
</gene>
<dbReference type="InterPro" id="IPR025296">
    <property type="entry name" value="DUF4158"/>
</dbReference>
<dbReference type="Proteomes" id="UP000566711">
    <property type="component" value="Unassembled WGS sequence"/>
</dbReference>
<feature type="domain" description="DUF4158" evidence="1">
    <location>
        <begin position="2"/>
        <end position="163"/>
    </location>
</feature>
<proteinExistence type="predicted"/>
<reference evidence="2 3" key="1">
    <citation type="submission" date="2020-07" db="EMBL/GenBank/DDBJ databases">
        <title>Novel species isolated from subtropical streams in China.</title>
        <authorList>
            <person name="Lu H."/>
        </authorList>
    </citation>
    <scope>NUCLEOTIDE SEQUENCE [LARGE SCALE GENOMIC DNA]</scope>
    <source>
        <strain evidence="2 3">FT3S</strain>
    </source>
</reference>
<evidence type="ECO:0000259" key="1">
    <source>
        <dbReference type="Pfam" id="PF13700"/>
    </source>
</evidence>